<gene>
    <name evidence="2" type="ORF">RBB77_09810</name>
</gene>
<sequence>MNTVTIKIFKAPADPDPTHQLLDIPWFAGITALQAMIIGEAMYEKSFSFRVVYRSIFGAFIDSIDGNDDDPTAGRFWMLYVDGEESSVGVSETIISEDEIITSAVLE</sequence>
<dbReference type="EMBL" id="CP132942">
    <property type="protein sequence ID" value="XCB35168.1"/>
    <property type="molecule type" value="Genomic_DNA"/>
</dbReference>
<dbReference type="AlphaFoldDB" id="A0AAU7ZW73"/>
<organism evidence="2">
    <name type="scientific">Tunturiibacter psychrotolerans</name>
    <dbReference type="NCBI Taxonomy" id="3069686"/>
    <lineage>
        <taxon>Bacteria</taxon>
        <taxon>Pseudomonadati</taxon>
        <taxon>Acidobacteriota</taxon>
        <taxon>Terriglobia</taxon>
        <taxon>Terriglobales</taxon>
        <taxon>Acidobacteriaceae</taxon>
        <taxon>Tunturiibacter</taxon>
    </lineage>
</organism>
<evidence type="ECO:0000313" key="2">
    <source>
        <dbReference type="EMBL" id="XCB35168.1"/>
    </source>
</evidence>
<dbReference type="Gene3D" id="2.170.130.30">
    <property type="match status" value="1"/>
</dbReference>
<dbReference type="KEGG" id="tpsc:RBB77_09810"/>
<name>A0AAU7ZW73_9BACT</name>
<proteinExistence type="predicted"/>
<accession>A0AAU7ZW73</accession>
<dbReference type="RefSeq" id="WP_353066959.1">
    <property type="nucleotide sequence ID" value="NZ_CP132942.1"/>
</dbReference>
<dbReference type="InterPro" id="IPR027954">
    <property type="entry name" value="Transcobalamin-like_C"/>
</dbReference>
<evidence type="ECO:0000259" key="1">
    <source>
        <dbReference type="Pfam" id="PF14478"/>
    </source>
</evidence>
<reference evidence="2" key="2">
    <citation type="journal article" date="2024" name="Environ. Microbiol.">
        <title>Genome analysis and description of Tunturibacter gen. nov. expands the diversity of Terriglobia in tundra soils.</title>
        <authorList>
            <person name="Messyasz A."/>
            <person name="Mannisto M.K."/>
            <person name="Kerkhof L.J."/>
            <person name="Haggblom M.M."/>
        </authorList>
    </citation>
    <scope>NUCLEOTIDE SEQUENCE</scope>
    <source>
        <strain evidence="2">X5P6</strain>
    </source>
</reference>
<feature type="domain" description="Transcobalamin-like C-terminal" evidence="1">
    <location>
        <begin position="40"/>
        <end position="101"/>
    </location>
</feature>
<dbReference type="Pfam" id="PF14478">
    <property type="entry name" value="DUF4430"/>
    <property type="match status" value="1"/>
</dbReference>
<reference evidence="2" key="1">
    <citation type="submission" date="2023-08" db="EMBL/GenBank/DDBJ databases">
        <authorList>
            <person name="Messyasz A."/>
            <person name="Mannisto M.K."/>
            <person name="Kerkhof L.J."/>
            <person name="Haggblom M."/>
        </authorList>
    </citation>
    <scope>NUCLEOTIDE SEQUENCE</scope>
    <source>
        <strain evidence="2">X5P6</strain>
    </source>
</reference>
<protein>
    <submittedName>
        <fullName evidence="2">DUF4430 domain-containing protein</fullName>
    </submittedName>
</protein>